<sequence length="371" mass="40491">MALAYLWASVCLLTLLGILSVHIMGFLEQRNKFQVEGRTVLLTGGSQGMGREVAKLLARRGANVIIVARDLKKLQAALEYVKAAAKDLSTQRFHVISADVTSESENARVISEATTWNNGRVPEIVWANAGAAKPGLFVETSVETMRKQMDINYWAAVYLAHQILKAWLYPSTPYPAASPNSKGRIKSEPPRHFIMTSSSAAFAGVAGYSPYSPAKTALRGLADALRNEILLYNGARRSPNTTKQSPTPFDIHIQTIYPGTIQSPGLEIENSSKHPVTHILESSDPVQTELEAATAAIQGLENGNYMTPTNWLGGLMRFGALGGSPKDNIIKDMLGQWLSSIVWLFVSPDLEAKVWGWGKKEGMPELKAEAK</sequence>
<keyword evidence="11" id="KW-0560">Oxidoreductase</keyword>
<proteinExistence type="inferred from homology"/>
<dbReference type="PANTHER" id="PTHR43550">
    <property type="entry name" value="3-KETODIHYDROSPHINGOSINE REDUCTASE"/>
    <property type="match status" value="1"/>
</dbReference>
<dbReference type="GO" id="GO:0006666">
    <property type="term" value="P:3-keto-sphinganine metabolic process"/>
    <property type="evidence" value="ECO:0007669"/>
    <property type="project" value="InterPro"/>
</dbReference>
<dbReference type="SMART" id="SM00822">
    <property type="entry name" value="PKS_KR"/>
    <property type="match status" value="1"/>
</dbReference>
<evidence type="ECO:0000256" key="16">
    <source>
        <dbReference type="ARBA" id="ARBA00048930"/>
    </source>
</evidence>
<dbReference type="GO" id="GO:0005789">
    <property type="term" value="C:endoplasmic reticulum membrane"/>
    <property type="evidence" value="ECO:0007669"/>
    <property type="project" value="UniProtKB-SubCell"/>
</dbReference>
<comment type="function">
    <text evidence="15">Catalyzes the reduction of 3'-oxosphinganine (3-ketodihydrosphingosine/KDS) to sphinganine (dihydrosphingosine/DHS), the second step of de novo sphingolipid biosynthesis.</text>
</comment>
<comment type="pathway">
    <text evidence="2">Lipid metabolism; sphingolipid metabolism.</text>
</comment>
<dbReference type="EMBL" id="ML994649">
    <property type="protein sequence ID" value="KAF2182270.1"/>
    <property type="molecule type" value="Genomic_DNA"/>
</dbReference>
<gene>
    <name evidence="19" type="ORF">K469DRAFT_586938</name>
</gene>
<evidence type="ECO:0000313" key="19">
    <source>
        <dbReference type="EMBL" id="KAF2182270.1"/>
    </source>
</evidence>
<evidence type="ECO:0000256" key="10">
    <source>
        <dbReference type="ARBA" id="ARBA00022989"/>
    </source>
</evidence>
<comment type="similarity">
    <text evidence="4">Belongs to the short-chain dehydrogenases/reductases (SDR) family.</text>
</comment>
<comment type="subcellular location">
    <subcellularLocation>
        <location evidence="1">Endoplasmic reticulum membrane</location>
    </subcellularLocation>
</comment>
<evidence type="ECO:0000256" key="3">
    <source>
        <dbReference type="ARBA" id="ARBA00004991"/>
    </source>
</evidence>
<evidence type="ECO:0000256" key="5">
    <source>
        <dbReference type="ARBA" id="ARBA00022692"/>
    </source>
</evidence>
<name>A0A6A6DWB2_9PEZI</name>
<dbReference type="SUPFAM" id="SSF51735">
    <property type="entry name" value="NAD(P)-binding Rossmann-fold domains"/>
    <property type="match status" value="1"/>
</dbReference>
<dbReference type="GO" id="GO:0047560">
    <property type="term" value="F:3-dehydrosphinganine reductase activity"/>
    <property type="evidence" value="ECO:0007669"/>
    <property type="project" value="UniProtKB-EC"/>
</dbReference>
<comment type="catalytic activity">
    <reaction evidence="16">
        <text>sphinganine + NADP(+) = 3-oxosphinganine + NADPH + H(+)</text>
        <dbReference type="Rhea" id="RHEA:22640"/>
        <dbReference type="ChEBI" id="CHEBI:15378"/>
        <dbReference type="ChEBI" id="CHEBI:57783"/>
        <dbReference type="ChEBI" id="CHEBI:57817"/>
        <dbReference type="ChEBI" id="CHEBI:58299"/>
        <dbReference type="ChEBI" id="CHEBI:58349"/>
        <dbReference type="EC" id="1.1.1.102"/>
    </reaction>
    <physiologicalReaction direction="right-to-left" evidence="16">
        <dbReference type="Rhea" id="RHEA:22642"/>
    </physiologicalReaction>
</comment>
<evidence type="ECO:0000256" key="7">
    <source>
        <dbReference type="ARBA" id="ARBA00022824"/>
    </source>
</evidence>
<dbReference type="EC" id="1.1.1.102" evidence="14"/>
<dbReference type="InterPro" id="IPR002347">
    <property type="entry name" value="SDR_fam"/>
</dbReference>
<evidence type="ECO:0000256" key="6">
    <source>
        <dbReference type="ARBA" id="ARBA00022741"/>
    </source>
</evidence>
<evidence type="ECO:0000256" key="11">
    <source>
        <dbReference type="ARBA" id="ARBA00023002"/>
    </source>
</evidence>
<keyword evidence="7" id="KW-0256">Endoplasmic reticulum</keyword>
<evidence type="ECO:0000256" key="14">
    <source>
        <dbReference type="ARBA" id="ARBA00026112"/>
    </source>
</evidence>
<evidence type="ECO:0000256" key="2">
    <source>
        <dbReference type="ARBA" id="ARBA00004760"/>
    </source>
</evidence>
<keyword evidence="12" id="KW-0443">Lipid metabolism</keyword>
<comment type="pathway">
    <text evidence="3">Sphingolipid metabolism.</text>
</comment>
<dbReference type="InterPro" id="IPR036291">
    <property type="entry name" value="NAD(P)-bd_dom_sf"/>
</dbReference>
<keyword evidence="6" id="KW-0547">Nucleotide-binding</keyword>
<keyword evidence="5 17" id="KW-0812">Transmembrane</keyword>
<keyword evidence="20" id="KW-1185">Reference proteome</keyword>
<dbReference type="GO" id="GO:0030148">
    <property type="term" value="P:sphingolipid biosynthetic process"/>
    <property type="evidence" value="ECO:0007669"/>
    <property type="project" value="InterPro"/>
</dbReference>
<evidence type="ECO:0000256" key="17">
    <source>
        <dbReference type="SAM" id="Phobius"/>
    </source>
</evidence>
<dbReference type="CDD" id="cd08939">
    <property type="entry name" value="KDSR-like_SDR_c"/>
    <property type="match status" value="1"/>
</dbReference>
<reference evidence="19" key="1">
    <citation type="journal article" date="2020" name="Stud. Mycol.">
        <title>101 Dothideomycetes genomes: a test case for predicting lifestyles and emergence of pathogens.</title>
        <authorList>
            <person name="Haridas S."/>
            <person name="Albert R."/>
            <person name="Binder M."/>
            <person name="Bloem J."/>
            <person name="Labutti K."/>
            <person name="Salamov A."/>
            <person name="Andreopoulos B."/>
            <person name="Baker S."/>
            <person name="Barry K."/>
            <person name="Bills G."/>
            <person name="Bluhm B."/>
            <person name="Cannon C."/>
            <person name="Castanera R."/>
            <person name="Culley D."/>
            <person name="Daum C."/>
            <person name="Ezra D."/>
            <person name="Gonzalez J."/>
            <person name="Henrissat B."/>
            <person name="Kuo A."/>
            <person name="Liang C."/>
            <person name="Lipzen A."/>
            <person name="Lutzoni F."/>
            <person name="Magnuson J."/>
            <person name="Mondo S."/>
            <person name="Nolan M."/>
            <person name="Ohm R."/>
            <person name="Pangilinan J."/>
            <person name="Park H.-J."/>
            <person name="Ramirez L."/>
            <person name="Alfaro M."/>
            <person name="Sun H."/>
            <person name="Tritt A."/>
            <person name="Yoshinaga Y."/>
            <person name="Zwiers L.-H."/>
            <person name="Turgeon B."/>
            <person name="Goodwin S."/>
            <person name="Spatafora J."/>
            <person name="Crous P."/>
            <person name="Grigoriev I."/>
        </authorList>
    </citation>
    <scope>NUCLEOTIDE SEQUENCE</scope>
    <source>
        <strain evidence="19">CBS 207.26</strain>
    </source>
</reference>
<dbReference type="PRINTS" id="PR00081">
    <property type="entry name" value="GDHRDH"/>
</dbReference>
<dbReference type="Pfam" id="PF00106">
    <property type="entry name" value="adh_short"/>
    <property type="match status" value="1"/>
</dbReference>
<evidence type="ECO:0000256" key="9">
    <source>
        <dbReference type="ARBA" id="ARBA00022919"/>
    </source>
</evidence>
<evidence type="ECO:0000256" key="13">
    <source>
        <dbReference type="ARBA" id="ARBA00023136"/>
    </source>
</evidence>
<feature type="domain" description="Ketoreductase" evidence="18">
    <location>
        <begin position="38"/>
        <end position="237"/>
    </location>
</feature>
<evidence type="ECO:0000256" key="12">
    <source>
        <dbReference type="ARBA" id="ARBA00023098"/>
    </source>
</evidence>
<dbReference type="PANTHER" id="PTHR43550:SF3">
    <property type="entry name" value="3-KETODIHYDROSPHINGOSINE REDUCTASE"/>
    <property type="match status" value="1"/>
</dbReference>
<dbReference type="InterPro" id="IPR045022">
    <property type="entry name" value="KDSR-like"/>
</dbReference>
<dbReference type="GO" id="GO:0000166">
    <property type="term" value="F:nucleotide binding"/>
    <property type="evidence" value="ECO:0007669"/>
    <property type="project" value="UniProtKB-KW"/>
</dbReference>
<protein>
    <recommendedName>
        <fullName evidence="14">3-dehydrosphinganine reductase</fullName>
        <ecNumber evidence="14">1.1.1.102</ecNumber>
    </recommendedName>
</protein>
<evidence type="ECO:0000256" key="8">
    <source>
        <dbReference type="ARBA" id="ARBA00022857"/>
    </source>
</evidence>
<keyword evidence="10 17" id="KW-1133">Transmembrane helix</keyword>
<dbReference type="Proteomes" id="UP000800200">
    <property type="component" value="Unassembled WGS sequence"/>
</dbReference>
<keyword evidence="8" id="KW-0521">NADP</keyword>
<keyword evidence="9" id="KW-0746">Sphingolipid metabolism</keyword>
<dbReference type="Gene3D" id="3.40.50.720">
    <property type="entry name" value="NAD(P)-binding Rossmann-like Domain"/>
    <property type="match status" value="1"/>
</dbReference>
<evidence type="ECO:0000259" key="18">
    <source>
        <dbReference type="SMART" id="SM00822"/>
    </source>
</evidence>
<accession>A0A6A6DWB2</accession>
<organism evidence="19 20">
    <name type="scientific">Zopfia rhizophila CBS 207.26</name>
    <dbReference type="NCBI Taxonomy" id="1314779"/>
    <lineage>
        <taxon>Eukaryota</taxon>
        <taxon>Fungi</taxon>
        <taxon>Dikarya</taxon>
        <taxon>Ascomycota</taxon>
        <taxon>Pezizomycotina</taxon>
        <taxon>Dothideomycetes</taxon>
        <taxon>Dothideomycetes incertae sedis</taxon>
        <taxon>Zopfiaceae</taxon>
        <taxon>Zopfia</taxon>
    </lineage>
</organism>
<dbReference type="FunFam" id="3.40.50.720:FF:000456">
    <property type="entry name" value="3-ketodihydrosphingosine reductase tsc10"/>
    <property type="match status" value="1"/>
</dbReference>
<feature type="transmembrane region" description="Helical" evidence="17">
    <location>
        <begin position="6"/>
        <end position="27"/>
    </location>
</feature>
<evidence type="ECO:0000256" key="1">
    <source>
        <dbReference type="ARBA" id="ARBA00004586"/>
    </source>
</evidence>
<dbReference type="AlphaFoldDB" id="A0A6A6DWB2"/>
<dbReference type="InterPro" id="IPR057326">
    <property type="entry name" value="KR_dom"/>
</dbReference>
<evidence type="ECO:0000313" key="20">
    <source>
        <dbReference type="Proteomes" id="UP000800200"/>
    </source>
</evidence>
<dbReference type="OrthoDB" id="10267115at2759"/>
<evidence type="ECO:0000256" key="15">
    <source>
        <dbReference type="ARBA" id="ARBA00044737"/>
    </source>
</evidence>
<keyword evidence="13 17" id="KW-0472">Membrane</keyword>
<evidence type="ECO:0000256" key="4">
    <source>
        <dbReference type="ARBA" id="ARBA00006484"/>
    </source>
</evidence>